<dbReference type="RefSeq" id="WP_047781601.1">
    <property type="nucleotide sequence ID" value="NZ_FOLW01000007.1"/>
</dbReference>
<sequence length="72" mass="8114">MLEKEHLIQIANTPMPFGKYKGRMLVDLPDEYLLWFAKKGFPAGALGQLMELTLALKIEGLDSVIRPLKGTR</sequence>
<organism evidence="1 2">
    <name type="scientific">Pragia fontium DSM 5563 = ATCC 49100</name>
    <dbReference type="NCBI Taxonomy" id="1122977"/>
    <lineage>
        <taxon>Bacteria</taxon>
        <taxon>Pseudomonadati</taxon>
        <taxon>Pseudomonadota</taxon>
        <taxon>Gammaproteobacteria</taxon>
        <taxon>Enterobacterales</taxon>
        <taxon>Budviciaceae</taxon>
        <taxon>Pragia</taxon>
    </lineage>
</organism>
<gene>
    <name evidence="1" type="ORF">SAMN02745723_10737</name>
</gene>
<accession>A0AAJ4WBI9</accession>
<comment type="caution">
    <text evidence="1">The sequence shown here is derived from an EMBL/GenBank/DDBJ whole genome shotgun (WGS) entry which is preliminary data.</text>
</comment>
<dbReference type="EMBL" id="FOLW01000007">
    <property type="protein sequence ID" value="SFD03986.1"/>
    <property type="molecule type" value="Genomic_DNA"/>
</dbReference>
<evidence type="ECO:0008006" key="3">
    <source>
        <dbReference type="Google" id="ProtNLM"/>
    </source>
</evidence>
<proteinExistence type="predicted"/>
<evidence type="ECO:0000313" key="2">
    <source>
        <dbReference type="Proteomes" id="UP000226420"/>
    </source>
</evidence>
<reference evidence="1 2" key="1">
    <citation type="submission" date="2016-10" db="EMBL/GenBank/DDBJ databases">
        <authorList>
            <person name="Varghese N."/>
            <person name="Submissions S."/>
        </authorList>
    </citation>
    <scope>NUCLEOTIDE SEQUENCE [LARGE SCALE GENOMIC DNA]</scope>
    <source>
        <strain evidence="1 2">DSM 5563</strain>
    </source>
</reference>
<dbReference type="InterPro" id="IPR024530">
    <property type="entry name" value="QSregVF_b"/>
</dbReference>
<name>A0AAJ4WBI9_9GAMM</name>
<protein>
    <recommendedName>
        <fullName evidence="3">Cytoplasmic protein</fullName>
    </recommendedName>
</protein>
<dbReference type="AlphaFoldDB" id="A0AAJ4WBI9"/>
<dbReference type="Pfam" id="PF12843">
    <property type="entry name" value="QSregVF_b"/>
    <property type="match status" value="1"/>
</dbReference>
<dbReference type="Proteomes" id="UP000226420">
    <property type="component" value="Unassembled WGS sequence"/>
</dbReference>
<evidence type="ECO:0000313" key="1">
    <source>
        <dbReference type="EMBL" id="SFD03986.1"/>
    </source>
</evidence>